<dbReference type="AlphaFoldDB" id="A0A0C3H6Q1"/>
<evidence type="ECO:0000313" key="4">
    <source>
        <dbReference type="Proteomes" id="UP000054321"/>
    </source>
</evidence>
<feature type="region of interest" description="Disordered" evidence="1">
    <location>
        <begin position="1"/>
        <end position="27"/>
    </location>
</feature>
<reference evidence="3 4" key="1">
    <citation type="submission" date="2014-04" db="EMBL/GenBank/DDBJ databases">
        <authorList>
            <consortium name="DOE Joint Genome Institute"/>
            <person name="Kuo A."/>
            <person name="Martino E."/>
            <person name="Perotto S."/>
            <person name="Kohler A."/>
            <person name="Nagy L.G."/>
            <person name="Floudas D."/>
            <person name="Copeland A."/>
            <person name="Barry K.W."/>
            <person name="Cichocki N."/>
            <person name="Veneault-Fourrey C."/>
            <person name="LaButti K."/>
            <person name="Lindquist E.A."/>
            <person name="Lipzen A."/>
            <person name="Lundell T."/>
            <person name="Morin E."/>
            <person name="Murat C."/>
            <person name="Sun H."/>
            <person name="Tunlid A."/>
            <person name="Henrissat B."/>
            <person name="Grigoriev I.V."/>
            <person name="Hibbett D.S."/>
            <person name="Martin F."/>
            <person name="Nordberg H.P."/>
            <person name="Cantor M.N."/>
            <person name="Hua S.X."/>
        </authorList>
    </citation>
    <scope>NUCLEOTIDE SEQUENCE [LARGE SCALE GENOMIC DNA]</scope>
    <source>
        <strain evidence="3 4">Zn</strain>
    </source>
</reference>
<feature type="domain" description="Myb-like DNA-binding" evidence="2">
    <location>
        <begin position="37"/>
        <end position="82"/>
    </location>
</feature>
<dbReference type="EMBL" id="KN832879">
    <property type="protein sequence ID" value="KIM98994.1"/>
    <property type="molecule type" value="Genomic_DNA"/>
</dbReference>
<feature type="region of interest" description="Disordered" evidence="1">
    <location>
        <begin position="85"/>
        <end position="143"/>
    </location>
</feature>
<evidence type="ECO:0000313" key="3">
    <source>
        <dbReference type="EMBL" id="KIM98994.1"/>
    </source>
</evidence>
<evidence type="ECO:0000256" key="1">
    <source>
        <dbReference type="SAM" id="MobiDB-lite"/>
    </source>
</evidence>
<feature type="compositionally biased region" description="Basic residues" evidence="1">
    <location>
        <begin position="125"/>
        <end position="134"/>
    </location>
</feature>
<dbReference type="Proteomes" id="UP000054321">
    <property type="component" value="Unassembled WGS sequence"/>
</dbReference>
<reference evidence="4" key="2">
    <citation type="submission" date="2015-01" db="EMBL/GenBank/DDBJ databases">
        <title>Evolutionary Origins and Diversification of the Mycorrhizal Mutualists.</title>
        <authorList>
            <consortium name="DOE Joint Genome Institute"/>
            <consortium name="Mycorrhizal Genomics Consortium"/>
            <person name="Kohler A."/>
            <person name="Kuo A."/>
            <person name="Nagy L.G."/>
            <person name="Floudas D."/>
            <person name="Copeland A."/>
            <person name="Barry K.W."/>
            <person name="Cichocki N."/>
            <person name="Veneault-Fourrey C."/>
            <person name="LaButti K."/>
            <person name="Lindquist E.A."/>
            <person name="Lipzen A."/>
            <person name="Lundell T."/>
            <person name="Morin E."/>
            <person name="Murat C."/>
            <person name="Riley R."/>
            <person name="Ohm R."/>
            <person name="Sun H."/>
            <person name="Tunlid A."/>
            <person name="Henrissat B."/>
            <person name="Grigoriev I.V."/>
            <person name="Hibbett D.S."/>
            <person name="Martin F."/>
        </authorList>
    </citation>
    <scope>NUCLEOTIDE SEQUENCE [LARGE SCALE GENOMIC DNA]</scope>
    <source>
        <strain evidence="4">Zn</strain>
    </source>
</reference>
<organism evidence="3 4">
    <name type="scientific">Oidiodendron maius (strain Zn)</name>
    <dbReference type="NCBI Taxonomy" id="913774"/>
    <lineage>
        <taxon>Eukaryota</taxon>
        <taxon>Fungi</taxon>
        <taxon>Dikarya</taxon>
        <taxon>Ascomycota</taxon>
        <taxon>Pezizomycotina</taxon>
        <taxon>Leotiomycetes</taxon>
        <taxon>Leotiomycetes incertae sedis</taxon>
        <taxon>Myxotrichaceae</taxon>
        <taxon>Oidiodendron</taxon>
    </lineage>
</organism>
<keyword evidence="4" id="KW-1185">Reference proteome</keyword>
<sequence length="178" mass="18978">MSADTSSVTAAASSAESGNQNSKKNEPVAKVDVHFKNTVFLSTILADIPGKLEVDWNAIASRCGYSNGATAKVRFGQIKKKYLTNENGESTAITPPKTPTKPRVKKEKAEKTAGSGTISSASKVNKSRASKKKSKVTEGVEPMMDAEDELSGAFAEYHGGQMLAFEAPKDEYENANDV</sequence>
<dbReference type="HOGENOM" id="CLU_1511042_0_0_1"/>
<dbReference type="Pfam" id="PF22980">
    <property type="entry name" value="Myb_DNA-bind_8"/>
    <property type="match status" value="1"/>
</dbReference>
<evidence type="ECO:0000259" key="2">
    <source>
        <dbReference type="Pfam" id="PF22980"/>
    </source>
</evidence>
<gene>
    <name evidence="3" type="ORF">OIDMADRAFT_146664</name>
</gene>
<dbReference type="OrthoDB" id="5403747at2759"/>
<feature type="compositionally biased region" description="Polar residues" evidence="1">
    <location>
        <begin position="114"/>
        <end position="124"/>
    </location>
</feature>
<dbReference type="STRING" id="913774.A0A0C3H6Q1"/>
<proteinExistence type="predicted"/>
<name>A0A0C3H6Q1_OIDMZ</name>
<dbReference type="InParanoid" id="A0A0C3H6Q1"/>
<accession>A0A0C3H6Q1</accession>
<dbReference type="InterPro" id="IPR054505">
    <property type="entry name" value="Myb_DNA-bind_8"/>
</dbReference>
<protein>
    <recommendedName>
        <fullName evidence="2">Myb-like DNA-binding domain-containing protein</fullName>
    </recommendedName>
</protein>
<feature type="compositionally biased region" description="Low complexity" evidence="1">
    <location>
        <begin position="1"/>
        <end position="15"/>
    </location>
</feature>